<evidence type="ECO:0000313" key="5">
    <source>
        <dbReference type="EMBL" id="PIT01737.1"/>
    </source>
</evidence>
<keyword evidence="1" id="KW-0805">Transcription regulation</keyword>
<dbReference type="GO" id="GO:0003700">
    <property type="term" value="F:DNA-binding transcription factor activity"/>
    <property type="evidence" value="ECO:0007669"/>
    <property type="project" value="InterPro"/>
</dbReference>
<dbReference type="InterPro" id="IPR035418">
    <property type="entry name" value="AraC-bd_2"/>
</dbReference>
<accession>A0A2M6UB10</accession>
<dbReference type="PROSITE" id="PS00041">
    <property type="entry name" value="HTH_ARAC_FAMILY_1"/>
    <property type="match status" value="1"/>
</dbReference>
<keyword evidence="2" id="KW-0238">DNA-binding</keyword>
<dbReference type="InterPro" id="IPR018062">
    <property type="entry name" value="HTH_AraC-typ_CS"/>
</dbReference>
<sequence length="323" mass="36255">MGAVSYLDRYPLLRSRDSEFARDRLFSAYGADRFGKHGDGFGIQANLARLNSIGLAFCAYDGAASLSFPESQILRQFFSIQGAAGFTTNGNSRPIEAWTPIISGDARLDLDFAPGYRQLVLRIDAHALERLLKSLLGDASGMNLRFISSEADPAMMTQVRHDVFRFAEELERFGQDYSPIAIAELERALMFRILLAHRHNFSDRLQRSAPSANRAVVDIVESYIEAHWDEPLDFQEIAEVANVSVRTVFREFSDSGRGSPGQFARRVRLQHAAELLRRPDGQTSVLAVAFKCGFRNLGRFASEYRQAIGELPSETLKNARRRQ</sequence>
<comment type="caution">
    <text evidence="5">The sequence shown here is derived from an EMBL/GenBank/DDBJ whole genome shotgun (WGS) entry which is preliminary data.</text>
</comment>
<protein>
    <submittedName>
        <fullName evidence="5">AraC family transcriptional regulator</fullName>
    </submittedName>
</protein>
<dbReference type="Pfam" id="PF12833">
    <property type="entry name" value="HTH_18"/>
    <property type="match status" value="1"/>
</dbReference>
<proteinExistence type="predicted"/>
<dbReference type="SMART" id="SM00342">
    <property type="entry name" value="HTH_ARAC"/>
    <property type="match status" value="1"/>
</dbReference>
<dbReference type="GO" id="GO:0043565">
    <property type="term" value="F:sequence-specific DNA binding"/>
    <property type="evidence" value="ECO:0007669"/>
    <property type="project" value="InterPro"/>
</dbReference>
<dbReference type="InterPro" id="IPR050204">
    <property type="entry name" value="AraC_XylS_family_regulators"/>
</dbReference>
<dbReference type="Pfam" id="PF14525">
    <property type="entry name" value="AraC_binding_2"/>
    <property type="match status" value="1"/>
</dbReference>
<evidence type="ECO:0000256" key="3">
    <source>
        <dbReference type="ARBA" id="ARBA00023163"/>
    </source>
</evidence>
<keyword evidence="3" id="KW-0804">Transcription</keyword>
<keyword evidence="6" id="KW-1185">Reference proteome</keyword>
<dbReference type="SUPFAM" id="SSF46689">
    <property type="entry name" value="Homeodomain-like"/>
    <property type="match status" value="1"/>
</dbReference>
<evidence type="ECO:0000313" key="6">
    <source>
        <dbReference type="Proteomes" id="UP000228930"/>
    </source>
</evidence>
<dbReference type="Proteomes" id="UP000228930">
    <property type="component" value="Unassembled WGS sequence"/>
</dbReference>
<evidence type="ECO:0000256" key="1">
    <source>
        <dbReference type="ARBA" id="ARBA00023015"/>
    </source>
</evidence>
<dbReference type="EMBL" id="LFJC01000003">
    <property type="protein sequence ID" value="PIT01737.1"/>
    <property type="molecule type" value="Genomic_DNA"/>
</dbReference>
<gene>
    <name evidence="5" type="ORF">TSA1_13880</name>
</gene>
<dbReference type="InterPro" id="IPR018060">
    <property type="entry name" value="HTH_AraC"/>
</dbReference>
<dbReference type="PANTHER" id="PTHR46796:SF6">
    <property type="entry name" value="ARAC SUBFAMILY"/>
    <property type="match status" value="1"/>
</dbReference>
<evidence type="ECO:0000259" key="4">
    <source>
        <dbReference type="PROSITE" id="PS01124"/>
    </source>
</evidence>
<evidence type="ECO:0000256" key="2">
    <source>
        <dbReference type="ARBA" id="ARBA00023125"/>
    </source>
</evidence>
<dbReference type="Gene3D" id="1.10.10.60">
    <property type="entry name" value="Homeodomain-like"/>
    <property type="match status" value="1"/>
</dbReference>
<dbReference type="PANTHER" id="PTHR46796">
    <property type="entry name" value="HTH-TYPE TRANSCRIPTIONAL ACTIVATOR RHAS-RELATED"/>
    <property type="match status" value="1"/>
</dbReference>
<dbReference type="AlphaFoldDB" id="A0A2M6UB10"/>
<name>A0A2M6UB10_9BRAD</name>
<feature type="domain" description="HTH araC/xylS-type" evidence="4">
    <location>
        <begin position="218"/>
        <end position="318"/>
    </location>
</feature>
<reference evidence="5 6" key="1">
    <citation type="submission" date="2015-06" db="EMBL/GenBank/DDBJ databases">
        <title>Comparative genome analysis of nirS-carrying Bradyrhizobium sp. strains.</title>
        <authorList>
            <person name="Ishii S."/>
            <person name="Jang J."/>
            <person name="Nishizawa T."/>
            <person name="Senoo K."/>
        </authorList>
    </citation>
    <scope>NUCLEOTIDE SEQUENCE [LARGE SCALE GENOMIC DNA]</scope>
    <source>
        <strain evidence="5 6">TSA1</strain>
    </source>
</reference>
<dbReference type="PROSITE" id="PS01124">
    <property type="entry name" value="HTH_ARAC_FAMILY_2"/>
    <property type="match status" value="1"/>
</dbReference>
<dbReference type="InterPro" id="IPR009057">
    <property type="entry name" value="Homeodomain-like_sf"/>
</dbReference>
<organism evidence="5 6">
    <name type="scientific">Bradyrhizobium nitroreducens</name>
    <dbReference type="NCBI Taxonomy" id="709803"/>
    <lineage>
        <taxon>Bacteria</taxon>
        <taxon>Pseudomonadati</taxon>
        <taxon>Pseudomonadota</taxon>
        <taxon>Alphaproteobacteria</taxon>
        <taxon>Hyphomicrobiales</taxon>
        <taxon>Nitrobacteraceae</taxon>
        <taxon>Bradyrhizobium</taxon>
    </lineage>
</organism>